<comment type="catalytic activity">
    <reaction evidence="8">
        <text>adenosine + H2O + H(+) = inosine + NH4(+)</text>
        <dbReference type="Rhea" id="RHEA:24408"/>
        <dbReference type="ChEBI" id="CHEBI:15377"/>
        <dbReference type="ChEBI" id="CHEBI:15378"/>
        <dbReference type="ChEBI" id="CHEBI:16335"/>
        <dbReference type="ChEBI" id="CHEBI:17596"/>
        <dbReference type="ChEBI" id="CHEBI:28938"/>
        <dbReference type="EC" id="3.5.4.4"/>
    </reaction>
    <physiologicalReaction direction="left-to-right" evidence="8">
        <dbReference type="Rhea" id="RHEA:24409"/>
    </physiologicalReaction>
</comment>
<dbReference type="EMBL" id="FNQE01000001">
    <property type="protein sequence ID" value="SDY44589.1"/>
    <property type="molecule type" value="Genomic_DNA"/>
</dbReference>
<evidence type="ECO:0000256" key="5">
    <source>
        <dbReference type="ARBA" id="ARBA00022723"/>
    </source>
</evidence>
<dbReference type="InterPro" id="IPR003730">
    <property type="entry name" value="Cu_polyphenol_OxRdtase"/>
</dbReference>
<comment type="similarity">
    <text evidence="3 11">Belongs to the purine nucleoside phosphorylase YfiH/LACC1 family.</text>
</comment>
<keyword evidence="4" id="KW-0808">Transferase</keyword>
<sequence>MSANIGFRLNRQKEIEFYTIPSFEETRIVKHGFTTRIGGASPHPFHSLNLGLNTEDNEENIVRNFETISDALEVPMDKMVLSDQVHGTNIRIITEDDGGKGLVKPMDFKEIDGLLTNVKGIMLFTFYADCVPLFFLDRAKKVAGVAHAGWKGTVAKIGEKMIKTMVSTYSSNPEDILVGIGPSIGTCCYSVKKDVHDQFNNNFINTIGIFSNQDIYTWQLDLWKANEIILKENGILSRNITISNLCTSCNTEKFFSYRNEQGNTGRMAAFIQLI</sequence>
<dbReference type="GO" id="GO:0016787">
    <property type="term" value="F:hydrolase activity"/>
    <property type="evidence" value="ECO:0007669"/>
    <property type="project" value="UniProtKB-KW"/>
</dbReference>
<evidence type="ECO:0000256" key="8">
    <source>
        <dbReference type="ARBA" id="ARBA00047989"/>
    </source>
</evidence>
<comment type="catalytic activity">
    <reaction evidence="10">
        <text>S-methyl-5'-thioadenosine + phosphate = 5-(methylsulfanyl)-alpha-D-ribose 1-phosphate + adenine</text>
        <dbReference type="Rhea" id="RHEA:11852"/>
        <dbReference type="ChEBI" id="CHEBI:16708"/>
        <dbReference type="ChEBI" id="CHEBI:17509"/>
        <dbReference type="ChEBI" id="CHEBI:43474"/>
        <dbReference type="ChEBI" id="CHEBI:58533"/>
        <dbReference type="EC" id="2.4.2.28"/>
    </reaction>
    <physiologicalReaction direction="left-to-right" evidence="10">
        <dbReference type="Rhea" id="RHEA:11853"/>
    </physiologicalReaction>
</comment>
<dbReference type="PANTHER" id="PTHR30616">
    <property type="entry name" value="UNCHARACTERIZED PROTEIN YFIH"/>
    <property type="match status" value="1"/>
</dbReference>
<comment type="catalytic activity">
    <reaction evidence="9">
        <text>adenosine + phosphate = alpha-D-ribose 1-phosphate + adenine</text>
        <dbReference type="Rhea" id="RHEA:27642"/>
        <dbReference type="ChEBI" id="CHEBI:16335"/>
        <dbReference type="ChEBI" id="CHEBI:16708"/>
        <dbReference type="ChEBI" id="CHEBI:43474"/>
        <dbReference type="ChEBI" id="CHEBI:57720"/>
        <dbReference type="EC" id="2.4.2.1"/>
    </reaction>
    <physiologicalReaction direction="left-to-right" evidence="9">
        <dbReference type="Rhea" id="RHEA:27643"/>
    </physiologicalReaction>
</comment>
<dbReference type="Proteomes" id="UP000198625">
    <property type="component" value="Unassembled WGS sequence"/>
</dbReference>
<evidence type="ECO:0000256" key="11">
    <source>
        <dbReference type="RuleBase" id="RU361274"/>
    </source>
</evidence>
<reference evidence="12 13" key="1">
    <citation type="submission" date="2016-10" db="EMBL/GenBank/DDBJ databases">
        <authorList>
            <person name="de Groot N.N."/>
        </authorList>
    </citation>
    <scope>NUCLEOTIDE SEQUENCE [LARGE SCALE GENOMIC DNA]</scope>
    <source>
        <strain evidence="12 13">DSM 21650</strain>
    </source>
</reference>
<dbReference type="InterPro" id="IPR038371">
    <property type="entry name" value="Cu_polyphenol_OxRdtase_sf"/>
</dbReference>
<evidence type="ECO:0000256" key="2">
    <source>
        <dbReference type="ARBA" id="ARBA00003215"/>
    </source>
</evidence>
<proteinExistence type="inferred from homology"/>
<dbReference type="PANTHER" id="PTHR30616:SF2">
    <property type="entry name" value="PURINE NUCLEOSIDE PHOSPHORYLASE LACC1"/>
    <property type="match status" value="1"/>
</dbReference>
<dbReference type="InterPro" id="IPR011324">
    <property type="entry name" value="Cytotoxic_necrot_fac-like_cat"/>
</dbReference>
<dbReference type="OrthoDB" id="4279at2"/>
<gene>
    <name evidence="12" type="ORF">SAMN05660462_00054</name>
</gene>
<dbReference type="STRING" id="415015.SAMN05660462_00054"/>
<protein>
    <recommendedName>
        <fullName evidence="11">Purine nucleoside phosphorylase</fullName>
    </recommendedName>
</protein>
<dbReference type="GO" id="GO:0005507">
    <property type="term" value="F:copper ion binding"/>
    <property type="evidence" value="ECO:0007669"/>
    <property type="project" value="TreeGrafter"/>
</dbReference>
<evidence type="ECO:0000313" key="12">
    <source>
        <dbReference type="EMBL" id="SDY44589.1"/>
    </source>
</evidence>
<evidence type="ECO:0000313" key="13">
    <source>
        <dbReference type="Proteomes" id="UP000198625"/>
    </source>
</evidence>
<keyword evidence="7" id="KW-0862">Zinc</keyword>
<evidence type="ECO:0000256" key="10">
    <source>
        <dbReference type="ARBA" id="ARBA00049893"/>
    </source>
</evidence>
<evidence type="ECO:0000256" key="3">
    <source>
        <dbReference type="ARBA" id="ARBA00007353"/>
    </source>
</evidence>
<keyword evidence="13" id="KW-1185">Reference proteome</keyword>
<evidence type="ECO:0000256" key="1">
    <source>
        <dbReference type="ARBA" id="ARBA00000553"/>
    </source>
</evidence>
<dbReference type="Gene3D" id="3.60.140.10">
    <property type="entry name" value="CNF1/YfiH-like putative cysteine hydrolases"/>
    <property type="match status" value="1"/>
</dbReference>
<dbReference type="RefSeq" id="WP_091725613.1">
    <property type="nucleotide sequence ID" value="NZ_FNQE01000001.1"/>
</dbReference>
<dbReference type="NCBIfam" id="TIGR00726">
    <property type="entry name" value="peptidoglycan editing factor PgeF"/>
    <property type="match status" value="1"/>
</dbReference>
<dbReference type="CDD" id="cd16833">
    <property type="entry name" value="YfiH"/>
    <property type="match status" value="1"/>
</dbReference>
<name>A0A1H3JY86_9FIRM</name>
<dbReference type="GO" id="GO:0017061">
    <property type="term" value="F:S-methyl-5-thioadenosine phosphorylase activity"/>
    <property type="evidence" value="ECO:0007669"/>
    <property type="project" value="UniProtKB-EC"/>
</dbReference>
<keyword evidence="5" id="KW-0479">Metal-binding</keyword>
<accession>A0A1H3JY86</accession>
<evidence type="ECO:0000256" key="4">
    <source>
        <dbReference type="ARBA" id="ARBA00022679"/>
    </source>
</evidence>
<evidence type="ECO:0000256" key="6">
    <source>
        <dbReference type="ARBA" id="ARBA00022801"/>
    </source>
</evidence>
<dbReference type="SUPFAM" id="SSF64438">
    <property type="entry name" value="CNF1/YfiH-like putative cysteine hydrolases"/>
    <property type="match status" value="1"/>
</dbReference>
<organism evidence="12 13">
    <name type="scientific">Proteiniborus ethanoligenes</name>
    <dbReference type="NCBI Taxonomy" id="415015"/>
    <lineage>
        <taxon>Bacteria</taxon>
        <taxon>Bacillati</taxon>
        <taxon>Bacillota</taxon>
        <taxon>Clostridia</taxon>
        <taxon>Eubacteriales</taxon>
        <taxon>Proteiniborus</taxon>
    </lineage>
</organism>
<evidence type="ECO:0000256" key="7">
    <source>
        <dbReference type="ARBA" id="ARBA00022833"/>
    </source>
</evidence>
<dbReference type="Pfam" id="PF02578">
    <property type="entry name" value="Cu-oxidase_4"/>
    <property type="match status" value="1"/>
</dbReference>
<dbReference type="AlphaFoldDB" id="A0A1H3JY86"/>
<keyword evidence="6" id="KW-0378">Hydrolase</keyword>
<comment type="catalytic activity">
    <reaction evidence="1">
        <text>inosine + phosphate = alpha-D-ribose 1-phosphate + hypoxanthine</text>
        <dbReference type="Rhea" id="RHEA:27646"/>
        <dbReference type="ChEBI" id="CHEBI:17368"/>
        <dbReference type="ChEBI" id="CHEBI:17596"/>
        <dbReference type="ChEBI" id="CHEBI:43474"/>
        <dbReference type="ChEBI" id="CHEBI:57720"/>
        <dbReference type="EC" id="2.4.2.1"/>
    </reaction>
    <physiologicalReaction direction="left-to-right" evidence="1">
        <dbReference type="Rhea" id="RHEA:27647"/>
    </physiologicalReaction>
</comment>
<evidence type="ECO:0000256" key="9">
    <source>
        <dbReference type="ARBA" id="ARBA00048968"/>
    </source>
</evidence>
<comment type="function">
    <text evidence="2">Purine nucleoside enzyme that catalyzes the phosphorolysis of adenosine and inosine nucleosides, yielding D-ribose 1-phosphate and the respective free bases, adenine and hypoxanthine. Also catalyzes the phosphorolysis of S-methyl-5'-thioadenosine into adenine and S-methyl-5-thio-alpha-D-ribose 1-phosphate. Also has adenosine deaminase activity.</text>
</comment>